<evidence type="ECO:0000256" key="1">
    <source>
        <dbReference type="SAM" id="MobiDB-lite"/>
    </source>
</evidence>
<sequence length="80" mass="8853">MELSKYPVNRLLPRRRRVQVPRTEVSRSSLSHPREGTGHHHWAGAGAILPPAKLKGQATGCPPVAENSSPESARLMHNRE</sequence>
<gene>
    <name evidence="2" type="ORF">AVEN_270730_1</name>
</gene>
<proteinExistence type="predicted"/>
<accession>A0A4Y2BHC8</accession>
<dbReference type="AlphaFoldDB" id="A0A4Y2BHC8"/>
<name>A0A4Y2BHC8_ARAVE</name>
<organism evidence="2 3">
    <name type="scientific">Araneus ventricosus</name>
    <name type="common">Orbweaver spider</name>
    <name type="synonym">Epeira ventricosa</name>
    <dbReference type="NCBI Taxonomy" id="182803"/>
    <lineage>
        <taxon>Eukaryota</taxon>
        <taxon>Metazoa</taxon>
        <taxon>Ecdysozoa</taxon>
        <taxon>Arthropoda</taxon>
        <taxon>Chelicerata</taxon>
        <taxon>Arachnida</taxon>
        <taxon>Araneae</taxon>
        <taxon>Araneomorphae</taxon>
        <taxon>Entelegynae</taxon>
        <taxon>Araneoidea</taxon>
        <taxon>Araneidae</taxon>
        <taxon>Araneus</taxon>
    </lineage>
</organism>
<evidence type="ECO:0000313" key="3">
    <source>
        <dbReference type="Proteomes" id="UP000499080"/>
    </source>
</evidence>
<reference evidence="2 3" key="1">
    <citation type="journal article" date="2019" name="Sci. Rep.">
        <title>Orb-weaving spider Araneus ventricosus genome elucidates the spidroin gene catalogue.</title>
        <authorList>
            <person name="Kono N."/>
            <person name="Nakamura H."/>
            <person name="Ohtoshi R."/>
            <person name="Moran D.A.P."/>
            <person name="Shinohara A."/>
            <person name="Yoshida Y."/>
            <person name="Fujiwara M."/>
            <person name="Mori M."/>
            <person name="Tomita M."/>
            <person name="Arakawa K."/>
        </authorList>
    </citation>
    <scope>NUCLEOTIDE SEQUENCE [LARGE SCALE GENOMIC DNA]</scope>
</reference>
<comment type="caution">
    <text evidence="2">The sequence shown here is derived from an EMBL/GenBank/DDBJ whole genome shotgun (WGS) entry which is preliminary data.</text>
</comment>
<protein>
    <submittedName>
        <fullName evidence="2">Uncharacterized protein</fullName>
    </submittedName>
</protein>
<dbReference type="Proteomes" id="UP000499080">
    <property type="component" value="Unassembled WGS sequence"/>
</dbReference>
<dbReference type="EMBL" id="BGPR01159592">
    <property type="protein sequence ID" value="GBL90805.1"/>
    <property type="molecule type" value="Genomic_DNA"/>
</dbReference>
<evidence type="ECO:0000313" key="2">
    <source>
        <dbReference type="EMBL" id="GBL90805.1"/>
    </source>
</evidence>
<feature type="region of interest" description="Disordered" evidence="1">
    <location>
        <begin position="1"/>
        <end position="80"/>
    </location>
</feature>
<keyword evidence="3" id="KW-1185">Reference proteome</keyword>